<dbReference type="Proteomes" id="UP000887013">
    <property type="component" value="Unassembled WGS sequence"/>
</dbReference>
<dbReference type="AlphaFoldDB" id="A0A8X6TMS5"/>
<dbReference type="EMBL" id="BMAW01013134">
    <property type="protein sequence ID" value="GFT32273.1"/>
    <property type="molecule type" value="Genomic_DNA"/>
</dbReference>
<keyword evidence="2" id="KW-1185">Reference proteome</keyword>
<name>A0A8X6TMS5_NEPPI</name>
<evidence type="ECO:0000313" key="1">
    <source>
        <dbReference type="EMBL" id="GFT32273.1"/>
    </source>
</evidence>
<gene>
    <name evidence="1" type="ORF">NPIL_647891</name>
</gene>
<accession>A0A8X6TMS5</accession>
<protein>
    <submittedName>
        <fullName evidence="1">Uncharacterized protein</fullName>
    </submittedName>
</protein>
<sequence>MFPEPGEQQCNISWICFMIDVPSCCRRYSGQRDCRRVCGRHASVHCHRPTTSKSSQVHIYTTFTKGIENSGTMYRVRSYIFCLKFTNVTSGEGVEPTRRC</sequence>
<proteinExistence type="predicted"/>
<organism evidence="1 2">
    <name type="scientific">Nephila pilipes</name>
    <name type="common">Giant wood spider</name>
    <name type="synonym">Nephila maculata</name>
    <dbReference type="NCBI Taxonomy" id="299642"/>
    <lineage>
        <taxon>Eukaryota</taxon>
        <taxon>Metazoa</taxon>
        <taxon>Ecdysozoa</taxon>
        <taxon>Arthropoda</taxon>
        <taxon>Chelicerata</taxon>
        <taxon>Arachnida</taxon>
        <taxon>Araneae</taxon>
        <taxon>Araneomorphae</taxon>
        <taxon>Entelegynae</taxon>
        <taxon>Araneoidea</taxon>
        <taxon>Nephilidae</taxon>
        <taxon>Nephila</taxon>
    </lineage>
</organism>
<reference evidence="1" key="1">
    <citation type="submission" date="2020-08" db="EMBL/GenBank/DDBJ databases">
        <title>Multicomponent nature underlies the extraordinary mechanical properties of spider dragline silk.</title>
        <authorList>
            <person name="Kono N."/>
            <person name="Nakamura H."/>
            <person name="Mori M."/>
            <person name="Yoshida Y."/>
            <person name="Ohtoshi R."/>
            <person name="Malay A.D."/>
            <person name="Moran D.A.P."/>
            <person name="Tomita M."/>
            <person name="Numata K."/>
            <person name="Arakawa K."/>
        </authorList>
    </citation>
    <scope>NUCLEOTIDE SEQUENCE</scope>
</reference>
<evidence type="ECO:0000313" key="2">
    <source>
        <dbReference type="Proteomes" id="UP000887013"/>
    </source>
</evidence>
<comment type="caution">
    <text evidence="1">The sequence shown here is derived from an EMBL/GenBank/DDBJ whole genome shotgun (WGS) entry which is preliminary data.</text>
</comment>